<evidence type="ECO:0000256" key="1">
    <source>
        <dbReference type="ARBA" id="ARBA00022837"/>
    </source>
</evidence>
<evidence type="ECO:0000259" key="4">
    <source>
        <dbReference type="PROSITE" id="PS50222"/>
    </source>
</evidence>
<accession>G0UC18</accession>
<dbReference type="EMBL" id="HE573027">
    <property type="protein sequence ID" value="CCC53366.1"/>
    <property type="molecule type" value="Genomic_DNA"/>
</dbReference>
<feature type="region of interest" description="Disordered" evidence="2">
    <location>
        <begin position="1"/>
        <end position="20"/>
    </location>
</feature>
<feature type="transmembrane region" description="Helical" evidence="3">
    <location>
        <begin position="129"/>
        <end position="147"/>
    </location>
</feature>
<gene>
    <name evidence="5" type="ORF">TVY486_1108500</name>
</gene>
<dbReference type="InterPro" id="IPR011992">
    <property type="entry name" value="EF-hand-dom_pair"/>
</dbReference>
<protein>
    <recommendedName>
        <fullName evidence="4">EF-hand domain-containing protein</fullName>
    </recommendedName>
</protein>
<dbReference type="VEuPathDB" id="TriTrypDB:TvY486_1108500"/>
<keyword evidence="3" id="KW-0812">Transmembrane</keyword>
<dbReference type="GO" id="GO:0005509">
    <property type="term" value="F:calcium ion binding"/>
    <property type="evidence" value="ECO:0007669"/>
    <property type="project" value="InterPro"/>
</dbReference>
<feature type="domain" description="EF-hand" evidence="4">
    <location>
        <begin position="82"/>
        <end position="117"/>
    </location>
</feature>
<sequence length="251" mass="27605">MFTSKTPKSTEQSQASRLNTEDLENALDYVMALGKQRKGDEPLALLRYITTAKDAAMGYLNKNDEGYLNKNDDFRKLMESECGKSISGSVVRALDADGDGNVTAKDFQALYDANLKKPLRDNRDTLDVILPYAGQCAVGLAIGFGVGRFARRVLRRKKLIVGVSLAMYSGLQYLAQLSLVNPKAAERLLKSQLSQVVGTDCDGKLSREKINRALENRFQFLSSKLGPNPILPGLAGYATLLLGLRRGLRRV</sequence>
<keyword evidence="3" id="KW-0472">Membrane</keyword>
<dbReference type="PROSITE" id="PS50222">
    <property type="entry name" value="EF_HAND_2"/>
    <property type="match status" value="1"/>
</dbReference>
<evidence type="ECO:0000256" key="2">
    <source>
        <dbReference type="SAM" id="MobiDB-lite"/>
    </source>
</evidence>
<dbReference type="SUPFAM" id="SSF47473">
    <property type="entry name" value="EF-hand"/>
    <property type="match status" value="1"/>
</dbReference>
<feature type="compositionally biased region" description="Polar residues" evidence="2">
    <location>
        <begin position="1"/>
        <end position="18"/>
    </location>
</feature>
<reference evidence="5" key="1">
    <citation type="journal article" date="2012" name="Proc. Natl. Acad. Sci. U.S.A.">
        <title>Antigenic diversity is generated by distinct evolutionary mechanisms in African trypanosome species.</title>
        <authorList>
            <person name="Jackson A.P."/>
            <person name="Berry A."/>
            <person name="Aslett M."/>
            <person name="Allison H.C."/>
            <person name="Burton P."/>
            <person name="Vavrova-Anderson J."/>
            <person name="Brown R."/>
            <person name="Browne H."/>
            <person name="Corton N."/>
            <person name="Hauser H."/>
            <person name="Gamble J."/>
            <person name="Gilderthorp R."/>
            <person name="Marcello L."/>
            <person name="McQuillan J."/>
            <person name="Otto T.D."/>
            <person name="Quail M.A."/>
            <person name="Sanders M.J."/>
            <person name="van Tonder A."/>
            <person name="Ginger M.L."/>
            <person name="Field M.C."/>
            <person name="Barry J.D."/>
            <person name="Hertz-Fowler C."/>
            <person name="Berriman M."/>
        </authorList>
    </citation>
    <scope>NUCLEOTIDE SEQUENCE</scope>
    <source>
        <strain evidence="5">Y486</strain>
    </source>
</reference>
<keyword evidence="3" id="KW-1133">Transmembrane helix</keyword>
<keyword evidence="1" id="KW-0106">Calcium</keyword>
<dbReference type="PROSITE" id="PS00018">
    <property type="entry name" value="EF_HAND_1"/>
    <property type="match status" value="1"/>
</dbReference>
<name>G0UC18_TRYVY</name>
<proteinExistence type="predicted"/>
<evidence type="ECO:0000313" key="5">
    <source>
        <dbReference type="EMBL" id="CCC53366.1"/>
    </source>
</evidence>
<organism evidence="5">
    <name type="scientific">Trypanosoma vivax (strain Y486)</name>
    <dbReference type="NCBI Taxonomy" id="1055687"/>
    <lineage>
        <taxon>Eukaryota</taxon>
        <taxon>Discoba</taxon>
        <taxon>Euglenozoa</taxon>
        <taxon>Kinetoplastea</taxon>
        <taxon>Metakinetoplastina</taxon>
        <taxon>Trypanosomatida</taxon>
        <taxon>Trypanosomatidae</taxon>
        <taxon>Trypanosoma</taxon>
        <taxon>Duttonella</taxon>
    </lineage>
</organism>
<dbReference type="InterPro" id="IPR002048">
    <property type="entry name" value="EF_hand_dom"/>
</dbReference>
<dbReference type="InterPro" id="IPR018247">
    <property type="entry name" value="EF_Hand_1_Ca_BS"/>
</dbReference>
<evidence type="ECO:0000256" key="3">
    <source>
        <dbReference type="SAM" id="Phobius"/>
    </source>
</evidence>
<dbReference type="AlphaFoldDB" id="G0UC18"/>